<gene>
    <name evidence="1" type="ORF">H5410_063882</name>
</gene>
<keyword evidence="2" id="KW-1185">Reference proteome</keyword>
<sequence>MSSVYAINPNNFQVTMMPTIHPPAIVFPLNENKHDQLAPHLYSSYEKNIQSVCHKNLEKELHNLRKYFDEELRLRNCQSLKYENLCVHPNVELPLGLALSWYTKQDFSKWHIWEDMGRDFVKKYEFNNGDELRIADLLKLKKLSQELISTFIHVKEGLYYEKLLGTCAHNFSDLIKVGKEIENDILGGRILSNSVAKVVHQTFQAKIPANLQSKMRENNSFFMTMQQPQY</sequence>
<evidence type="ECO:0000313" key="1">
    <source>
        <dbReference type="EMBL" id="KAG5574116.1"/>
    </source>
</evidence>
<proteinExistence type="predicted"/>
<evidence type="ECO:0000313" key="2">
    <source>
        <dbReference type="Proteomes" id="UP000824120"/>
    </source>
</evidence>
<dbReference type="AlphaFoldDB" id="A0A9J5WFV6"/>
<comment type="caution">
    <text evidence="1">The sequence shown here is derived from an EMBL/GenBank/DDBJ whole genome shotgun (WGS) entry which is preliminary data.</text>
</comment>
<protein>
    <recommendedName>
        <fullName evidence="3">Retrotransposon gag domain-containing protein</fullName>
    </recommendedName>
</protein>
<organism evidence="1 2">
    <name type="scientific">Solanum commersonii</name>
    <name type="common">Commerson's wild potato</name>
    <name type="synonym">Commerson's nightshade</name>
    <dbReference type="NCBI Taxonomy" id="4109"/>
    <lineage>
        <taxon>Eukaryota</taxon>
        <taxon>Viridiplantae</taxon>
        <taxon>Streptophyta</taxon>
        <taxon>Embryophyta</taxon>
        <taxon>Tracheophyta</taxon>
        <taxon>Spermatophyta</taxon>
        <taxon>Magnoliopsida</taxon>
        <taxon>eudicotyledons</taxon>
        <taxon>Gunneridae</taxon>
        <taxon>Pentapetalae</taxon>
        <taxon>asterids</taxon>
        <taxon>lamiids</taxon>
        <taxon>Solanales</taxon>
        <taxon>Solanaceae</taxon>
        <taxon>Solanoideae</taxon>
        <taxon>Solaneae</taxon>
        <taxon>Solanum</taxon>
    </lineage>
</organism>
<accession>A0A9J5WFV6</accession>
<dbReference type="Proteomes" id="UP000824120">
    <property type="component" value="Chromosome 12"/>
</dbReference>
<dbReference type="EMBL" id="JACXVP010000012">
    <property type="protein sequence ID" value="KAG5574116.1"/>
    <property type="molecule type" value="Genomic_DNA"/>
</dbReference>
<dbReference type="OrthoDB" id="1301754at2759"/>
<name>A0A9J5WFV6_SOLCO</name>
<evidence type="ECO:0008006" key="3">
    <source>
        <dbReference type="Google" id="ProtNLM"/>
    </source>
</evidence>
<reference evidence="1 2" key="1">
    <citation type="submission" date="2020-09" db="EMBL/GenBank/DDBJ databases">
        <title>De no assembly of potato wild relative species, Solanum commersonii.</title>
        <authorList>
            <person name="Cho K."/>
        </authorList>
    </citation>
    <scope>NUCLEOTIDE SEQUENCE [LARGE SCALE GENOMIC DNA]</scope>
    <source>
        <strain evidence="1">LZ3.2</strain>
        <tissue evidence="1">Leaf</tissue>
    </source>
</reference>